<keyword evidence="2" id="KW-1133">Transmembrane helix</keyword>
<evidence type="ECO:0000313" key="4">
    <source>
        <dbReference type="Proteomes" id="UP000567293"/>
    </source>
</evidence>
<organism evidence="3 4">
    <name type="scientific">Candidatus Acidiferrum panamense</name>
    <dbReference type="NCBI Taxonomy" id="2741543"/>
    <lineage>
        <taxon>Bacteria</taxon>
        <taxon>Pseudomonadati</taxon>
        <taxon>Acidobacteriota</taxon>
        <taxon>Terriglobia</taxon>
        <taxon>Candidatus Acidiferrales</taxon>
        <taxon>Candidatus Acidiferrum</taxon>
    </lineage>
</organism>
<evidence type="ECO:0008006" key="5">
    <source>
        <dbReference type="Google" id="ProtNLM"/>
    </source>
</evidence>
<dbReference type="AlphaFoldDB" id="A0A7V8NWG2"/>
<keyword evidence="2" id="KW-0812">Transmembrane</keyword>
<evidence type="ECO:0000256" key="2">
    <source>
        <dbReference type="SAM" id="Phobius"/>
    </source>
</evidence>
<keyword evidence="2" id="KW-0472">Membrane</keyword>
<feature type="compositionally biased region" description="Gly residues" evidence="1">
    <location>
        <begin position="189"/>
        <end position="200"/>
    </location>
</feature>
<dbReference type="Proteomes" id="UP000567293">
    <property type="component" value="Unassembled WGS sequence"/>
</dbReference>
<dbReference type="EMBL" id="JACDQQ010002663">
    <property type="protein sequence ID" value="MBA0088764.1"/>
    <property type="molecule type" value="Genomic_DNA"/>
</dbReference>
<evidence type="ECO:0000313" key="3">
    <source>
        <dbReference type="EMBL" id="MBA0088764.1"/>
    </source>
</evidence>
<keyword evidence="4" id="KW-1185">Reference proteome</keyword>
<protein>
    <recommendedName>
        <fullName evidence="5">FecR protein domain-containing protein</fullName>
    </recommendedName>
</protein>
<sequence>MTRSRVLETFAIARVSLAIWLSVELLISPLWAVPSAALGTVVFADRARVGGAETSAGSTVFSGDRLSTDNAGTVQVRVRAARLLLASSSSATLAEEQAGPSATLTAGTATFSTANSKAFALHVATAVLRPNTDQPTVGKVIVLGPKELMVKSIRGSLEIAVEDDVREIPEGAAYRVVLDPNPPEPQGPRGAGTTKGTGGPPIKGAKSKFLWYVIAITGGVTTWVALESMESEDGKGH</sequence>
<evidence type="ECO:0000256" key="1">
    <source>
        <dbReference type="SAM" id="MobiDB-lite"/>
    </source>
</evidence>
<comment type="caution">
    <text evidence="3">The sequence shown here is derived from an EMBL/GenBank/DDBJ whole genome shotgun (WGS) entry which is preliminary data.</text>
</comment>
<gene>
    <name evidence="3" type="ORF">HRJ53_27555</name>
</gene>
<feature type="transmembrane region" description="Helical" evidence="2">
    <location>
        <begin position="209"/>
        <end position="226"/>
    </location>
</feature>
<feature type="region of interest" description="Disordered" evidence="1">
    <location>
        <begin position="177"/>
        <end position="200"/>
    </location>
</feature>
<reference evidence="3" key="1">
    <citation type="submission" date="2020-06" db="EMBL/GenBank/DDBJ databases">
        <title>Legume-microbial interactions unlock mineral nutrients during tropical forest succession.</title>
        <authorList>
            <person name="Epihov D.Z."/>
        </authorList>
    </citation>
    <scope>NUCLEOTIDE SEQUENCE [LARGE SCALE GENOMIC DNA]</scope>
    <source>
        <strain evidence="3">Pan2503</strain>
    </source>
</reference>
<proteinExistence type="predicted"/>
<name>A0A7V8NWG2_9BACT</name>
<accession>A0A7V8NWG2</accession>